<evidence type="ECO:0000256" key="3">
    <source>
        <dbReference type="ARBA" id="ARBA00022842"/>
    </source>
</evidence>
<dbReference type="SUPFAM" id="SSF56214">
    <property type="entry name" value="4'-phosphopantetheinyl transferase"/>
    <property type="match status" value="1"/>
</dbReference>
<reference evidence="5" key="2">
    <citation type="journal article" date="2021" name="Microbiome">
        <title>Successional dynamics and alternative stable states in a saline activated sludge microbial community over 9 years.</title>
        <authorList>
            <person name="Wang Y."/>
            <person name="Ye J."/>
            <person name="Ju F."/>
            <person name="Liu L."/>
            <person name="Boyd J.A."/>
            <person name="Deng Y."/>
            <person name="Parks D.H."/>
            <person name="Jiang X."/>
            <person name="Yin X."/>
            <person name="Woodcroft B.J."/>
            <person name="Tyson G.W."/>
            <person name="Hugenholtz P."/>
            <person name="Polz M.F."/>
            <person name="Zhang T."/>
        </authorList>
    </citation>
    <scope>NUCLEOTIDE SEQUENCE</scope>
    <source>
        <strain evidence="5">HKST-UBA14</strain>
    </source>
</reference>
<sequence>MRIGLDLIDLDDFTKTVQNGGQSFLRQNFTQDELSPGFNIQNLAGKFAAKEAVFKTGYLKAFKPLSIQILNNENGSPSVVSLDGVIIDSLSVSITHTKTTAAAAVIWHP</sequence>
<keyword evidence="3" id="KW-0460">Magnesium</keyword>
<reference evidence="5" key="1">
    <citation type="submission" date="2020-04" db="EMBL/GenBank/DDBJ databases">
        <authorList>
            <person name="Zhang T."/>
        </authorList>
    </citation>
    <scope>NUCLEOTIDE SEQUENCE</scope>
    <source>
        <strain evidence="5">HKST-UBA14</strain>
    </source>
</reference>
<dbReference type="Proteomes" id="UP000783287">
    <property type="component" value="Unassembled WGS sequence"/>
</dbReference>
<accession>A0A955RIV4</accession>
<dbReference type="GO" id="GO:0008897">
    <property type="term" value="F:holo-[acyl-carrier-protein] synthase activity"/>
    <property type="evidence" value="ECO:0007669"/>
    <property type="project" value="InterPro"/>
</dbReference>
<comment type="caution">
    <text evidence="5">The sequence shown here is derived from an EMBL/GenBank/DDBJ whole genome shotgun (WGS) entry which is preliminary data.</text>
</comment>
<protein>
    <submittedName>
        <fullName evidence="5">4'-phosphopantetheinyl transferase superfamily protein</fullName>
    </submittedName>
</protein>
<dbReference type="Pfam" id="PF01648">
    <property type="entry name" value="ACPS"/>
    <property type="match status" value="1"/>
</dbReference>
<proteinExistence type="predicted"/>
<dbReference type="InterPro" id="IPR008278">
    <property type="entry name" value="4-PPantetheinyl_Trfase_dom"/>
</dbReference>
<dbReference type="InterPro" id="IPR004568">
    <property type="entry name" value="Ppantetheine-prot_Trfase_dom"/>
</dbReference>
<organism evidence="5 6">
    <name type="scientific">Candidatus Dojkabacteria bacterium</name>
    <dbReference type="NCBI Taxonomy" id="2099670"/>
    <lineage>
        <taxon>Bacteria</taxon>
        <taxon>Candidatus Dojkabacteria</taxon>
    </lineage>
</organism>
<evidence type="ECO:0000313" key="5">
    <source>
        <dbReference type="EMBL" id="MCA9383128.1"/>
    </source>
</evidence>
<gene>
    <name evidence="5" type="ORF">KC909_02070</name>
</gene>
<dbReference type="GO" id="GO:0006633">
    <property type="term" value="P:fatty acid biosynthetic process"/>
    <property type="evidence" value="ECO:0007669"/>
    <property type="project" value="InterPro"/>
</dbReference>
<evidence type="ECO:0000256" key="2">
    <source>
        <dbReference type="ARBA" id="ARBA00022723"/>
    </source>
</evidence>
<dbReference type="NCBIfam" id="TIGR00556">
    <property type="entry name" value="pantethn_trn"/>
    <property type="match status" value="1"/>
</dbReference>
<dbReference type="InterPro" id="IPR037143">
    <property type="entry name" value="4-PPantetheinyl_Trfase_dom_sf"/>
</dbReference>
<dbReference type="GO" id="GO:0000287">
    <property type="term" value="F:magnesium ion binding"/>
    <property type="evidence" value="ECO:0007669"/>
    <property type="project" value="InterPro"/>
</dbReference>
<dbReference type="AlphaFoldDB" id="A0A955RIV4"/>
<dbReference type="Gene3D" id="3.90.470.20">
    <property type="entry name" value="4'-phosphopantetheinyl transferase domain"/>
    <property type="match status" value="1"/>
</dbReference>
<feature type="domain" description="4'-phosphopantetheinyl transferase" evidence="4">
    <location>
        <begin position="2"/>
        <end position="91"/>
    </location>
</feature>
<evidence type="ECO:0000256" key="1">
    <source>
        <dbReference type="ARBA" id="ARBA00022679"/>
    </source>
</evidence>
<name>A0A955RIV4_9BACT</name>
<dbReference type="EMBL" id="JAGQLK010000029">
    <property type="protein sequence ID" value="MCA9383128.1"/>
    <property type="molecule type" value="Genomic_DNA"/>
</dbReference>
<evidence type="ECO:0000259" key="4">
    <source>
        <dbReference type="Pfam" id="PF01648"/>
    </source>
</evidence>
<keyword evidence="2" id="KW-0479">Metal-binding</keyword>
<keyword evidence="1 5" id="KW-0808">Transferase</keyword>
<evidence type="ECO:0000313" key="6">
    <source>
        <dbReference type="Proteomes" id="UP000783287"/>
    </source>
</evidence>